<evidence type="ECO:0000256" key="6">
    <source>
        <dbReference type="RuleBase" id="RU000382"/>
    </source>
</evidence>
<comment type="similarity">
    <text evidence="2 6">Belongs to the group II decarboxylase family.</text>
</comment>
<reference evidence="7" key="2">
    <citation type="submission" date="2020-02" db="EMBL/GenBank/DDBJ databases">
        <authorList>
            <person name="Gilchrist C.L.M."/>
            <person name="Chooi Y.-H."/>
        </authorList>
    </citation>
    <scope>NUCLEOTIDE SEQUENCE</scope>
    <source>
        <strain evidence="7">MST-FP2251</strain>
    </source>
</reference>
<dbReference type="InterPro" id="IPR015424">
    <property type="entry name" value="PyrdxlP-dep_Trfase"/>
</dbReference>
<dbReference type="InterPro" id="IPR010977">
    <property type="entry name" value="Aromatic_deC"/>
</dbReference>
<dbReference type="Proteomes" id="UP001194746">
    <property type="component" value="Unassembled WGS sequence"/>
</dbReference>
<dbReference type="Gene3D" id="3.90.1150.10">
    <property type="entry name" value="Aspartate Aminotransferase, domain 1"/>
    <property type="match status" value="1"/>
</dbReference>
<dbReference type="GO" id="GO:0005737">
    <property type="term" value="C:cytoplasm"/>
    <property type="evidence" value="ECO:0007669"/>
    <property type="project" value="TreeGrafter"/>
</dbReference>
<keyword evidence="4 6" id="KW-0456">Lyase</keyword>
<dbReference type="AlphaFoldDB" id="A0AAD4CGC7"/>
<dbReference type="InterPro" id="IPR002129">
    <property type="entry name" value="PyrdxlP-dep_de-COase"/>
</dbReference>
<proteinExistence type="inferred from homology"/>
<comment type="caution">
    <text evidence="7">The sequence shown here is derived from an EMBL/GenBank/DDBJ whole genome shotgun (WGS) entry which is preliminary data.</text>
</comment>
<dbReference type="Pfam" id="PF00282">
    <property type="entry name" value="Pyridoxal_deC"/>
    <property type="match status" value="1"/>
</dbReference>
<dbReference type="PANTHER" id="PTHR11999:SF165">
    <property type="entry name" value="DECARBOXYLASE, PUTATIVE (AFU_ORTHOLOGUE AFUA_2G04980)-RELATED"/>
    <property type="match status" value="1"/>
</dbReference>
<comment type="cofactor">
    <cofactor evidence="1 5 6">
        <name>pyridoxal 5'-phosphate</name>
        <dbReference type="ChEBI" id="CHEBI:597326"/>
    </cofactor>
</comment>
<dbReference type="PANTHER" id="PTHR11999">
    <property type="entry name" value="GROUP II PYRIDOXAL-5-PHOSPHATE DECARBOXYLASE"/>
    <property type="match status" value="1"/>
</dbReference>
<gene>
    <name evidence="7" type="ORF">FE257_012135</name>
</gene>
<dbReference type="EMBL" id="VCAU01000085">
    <property type="protein sequence ID" value="KAF9885960.1"/>
    <property type="molecule type" value="Genomic_DNA"/>
</dbReference>
<evidence type="ECO:0000256" key="5">
    <source>
        <dbReference type="PIRSR" id="PIRSR602129-50"/>
    </source>
</evidence>
<name>A0AAD4CGC7_ASPNN</name>
<evidence type="ECO:0008006" key="9">
    <source>
        <dbReference type="Google" id="ProtNLM"/>
    </source>
</evidence>
<protein>
    <recommendedName>
        <fullName evidence="9">Tyrosine decarboxylase</fullName>
    </recommendedName>
</protein>
<feature type="modified residue" description="N6-(pyridoxal phosphate)lysine" evidence="5">
    <location>
        <position position="333"/>
    </location>
</feature>
<keyword evidence="3 5" id="KW-0663">Pyridoxal phosphate</keyword>
<sequence length="530" mass="58117">MSPPSKEHRMNSQEDSENLPQIISTTHKSLLTILQNARTRNILPTPDTLSRAVQSLPSHLPPHGQGLSQTTEHLLHDIAPAVSSSSLSSRYFGFVTGGTTPAARLADYLVTTLDECLAVRIPADTIATDVENRALTMLAELLHLNQTNPDGSAVWTGFFTPGSSTSNLYGIACGREHVLRVREAPLSGSVGIRAACEAAGLPEIQILCSMGHPSIMKAASLTGLGRSAVKQMGLPSRPWHLDVRRVQHEIQRTDCASIVSVSLGEVNTGKVGITADELKQLRQLCDRYQAWLHIDAAFGVFINALPDNSEFQSLKEIAQYICLGDSITGDGHKLLNVPFDCGFFYIRDSTRLKDIFSIPKPDFPRFAIPPVYFLGGPANPTDVGIQNGRRFRALPVYASLTAYGRSGYEDMLVRQTRLARGIAAYVWDHPVYELLPRLPGIEKKDEVLQTIFILILFRAVNPSLNESLLVRINETGKMYAQGVVWEGQKAVRCAIANWAVDVKDDLAIVTEVLGSVAAKWEAGEKMRSRL</sequence>
<evidence type="ECO:0000256" key="2">
    <source>
        <dbReference type="ARBA" id="ARBA00009533"/>
    </source>
</evidence>
<evidence type="ECO:0000313" key="7">
    <source>
        <dbReference type="EMBL" id="KAF9885960.1"/>
    </source>
</evidence>
<dbReference type="InterPro" id="IPR015421">
    <property type="entry name" value="PyrdxlP-dep_Trfase_major"/>
</dbReference>
<evidence type="ECO:0000256" key="4">
    <source>
        <dbReference type="ARBA" id="ARBA00023239"/>
    </source>
</evidence>
<dbReference type="GO" id="GO:0019752">
    <property type="term" value="P:carboxylic acid metabolic process"/>
    <property type="evidence" value="ECO:0007669"/>
    <property type="project" value="InterPro"/>
</dbReference>
<evidence type="ECO:0000313" key="8">
    <source>
        <dbReference type="Proteomes" id="UP001194746"/>
    </source>
</evidence>
<evidence type="ECO:0000256" key="3">
    <source>
        <dbReference type="ARBA" id="ARBA00022898"/>
    </source>
</evidence>
<dbReference type="Gene3D" id="3.40.640.10">
    <property type="entry name" value="Type I PLP-dependent aspartate aminotransferase-like (Major domain)"/>
    <property type="match status" value="1"/>
</dbReference>
<dbReference type="InterPro" id="IPR015422">
    <property type="entry name" value="PyrdxlP-dep_Trfase_small"/>
</dbReference>
<dbReference type="SUPFAM" id="SSF53383">
    <property type="entry name" value="PLP-dependent transferases"/>
    <property type="match status" value="1"/>
</dbReference>
<keyword evidence="8" id="KW-1185">Reference proteome</keyword>
<dbReference type="GO" id="GO:0016831">
    <property type="term" value="F:carboxy-lyase activity"/>
    <property type="evidence" value="ECO:0007669"/>
    <property type="project" value="TreeGrafter"/>
</dbReference>
<reference evidence="7" key="1">
    <citation type="journal article" date="2019" name="Beilstein J. Org. Chem.">
        <title>Nanangenines: drimane sesquiterpenoids as the dominant metabolite cohort of a novel Australian fungus, Aspergillus nanangensis.</title>
        <authorList>
            <person name="Lacey H.J."/>
            <person name="Gilchrist C.L.M."/>
            <person name="Crombie A."/>
            <person name="Kalaitzis J.A."/>
            <person name="Vuong D."/>
            <person name="Rutledge P.J."/>
            <person name="Turner P."/>
            <person name="Pitt J.I."/>
            <person name="Lacey E."/>
            <person name="Chooi Y.H."/>
            <person name="Piggott A.M."/>
        </authorList>
    </citation>
    <scope>NUCLEOTIDE SEQUENCE</scope>
    <source>
        <strain evidence="7">MST-FP2251</strain>
    </source>
</reference>
<evidence type="ECO:0000256" key="1">
    <source>
        <dbReference type="ARBA" id="ARBA00001933"/>
    </source>
</evidence>
<organism evidence="7 8">
    <name type="scientific">Aspergillus nanangensis</name>
    <dbReference type="NCBI Taxonomy" id="2582783"/>
    <lineage>
        <taxon>Eukaryota</taxon>
        <taxon>Fungi</taxon>
        <taxon>Dikarya</taxon>
        <taxon>Ascomycota</taxon>
        <taxon>Pezizomycotina</taxon>
        <taxon>Eurotiomycetes</taxon>
        <taxon>Eurotiomycetidae</taxon>
        <taxon>Eurotiales</taxon>
        <taxon>Aspergillaceae</taxon>
        <taxon>Aspergillus</taxon>
        <taxon>Aspergillus subgen. Circumdati</taxon>
    </lineage>
</organism>
<dbReference type="GO" id="GO:0030170">
    <property type="term" value="F:pyridoxal phosphate binding"/>
    <property type="evidence" value="ECO:0007669"/>
    <property type="project" value="InterPro"/>
</dbReference>
<accession>A0AAD4CGC7</accession>